<keyword evidence="4 6" id="KW-1133">Transmembrane helix</keyword>
<dbReference type="AlphaFoldDB" id="A0A0A2UZC3"/>
<dbReference type="Pfam" id="PF03788">
    <property type="entry name" value="LrgA"/>
    <property type="match status" value="1"/>
</dbReference>
<keyword evidence="2" id="KW-1003">Cell membrane</keyword>
<evidence type="ECO:0000256" key="3">
    <source>
        <dbReference type="ARBA" id="ARBA00022692"/>
    </source>
</evidence>
<keyword evidence="8" id="KW-1185">Reference proteome</keyword>
<evidence type="ECO:0000256" key="5">
    <source>
        <dbReference type="ARBA" id="ARBA00023136"/>
    </source>
</evidence>
<sequence>MKRALPKALFVCSGGVSIYKTFLKLVLQFLLINVFFFLGIGVQQLTQFPIPGSIFGLLFLFIALYFGWVKLEWVEAAGKWLLAELLLFFIPAAVGIVQYPEMAGWNGFQILIIIMISTILVMGVTGIVADFLSKRRKEDSK</sequence>
<keyword evidence="3 6" id="KW-0812">Transmembrane</keyword>
<proteinExistence type="predicted"/>
<feature type="transmembrane region" description="Helical" evidence="6">
    <location>
        <begin position="21"/>
        <end position="42"/>
    </location>
</feature>
<feature type="transmembrane region" description="Helical" evidence="6">
    <location>
        <begin position="48"/>
        <end position="68"/>
    </location>
</feature>
<evidence type="ECO:0000313" key="7">
    <source>
        <dbReference type="EMBL" id="KGP92143.1"/>
    </source>
</evidence>
<evidence type="ECO:0000256" key="6">
    <source>
        <dbReference type="SAM" id="Phobius"/>
    </source>
</evidence>
<reference evidence="7 8" key="1">
    <citation type="submission" date="2013-08" db="EMBL/GenBank/DDBJ databases">
        <title>Genome of Pontibacillus chungwhensis.</title>
        <authorList>
            <person name="Wang Q."/>
            <person name="Wang G."/>
        </authorList>
    </citation>
    <scope>NUCLEOTIDE SEQUENCE [LARGE SCALE GENOMIC DNA]</scope>
    <source>
        <strain evidence="7 8">BH030062</strain>
    </source>
</reference>
<dbReference type="EMBL" id="AVBG01000003">
    <property type="protein sequence ID" value="KGP92143.1"/>
    <property type="molecule type" value="Genomic_DNA"/>
</dbReference>
<dbReference type="GO" id="GO:0005886">
    <property type="term" value="C:plasma membrane"/>
    <property type="evidence" value="ECO:0007669"/>
    <property type="project" value="UniProtKB-SubCell"/>
</dbReference>
<name>A0A0A2UZC3_9BACI</name>
<protein>
    <submittedName>
        <fullName evidence="7">LrgA family protein</fullName>
    </submittedName>
</protein>
<comment type="subcellular location">
    <subcellularLocation>
        <location evidence="1">Cell membrane</location>
        <topology evidence="1">Multi-pass membrane protein</topology>
    </subcellularLocation>
</comment>
<dbReference type="PANTHER" id="PTHR33931:SF2">
    <property type="entry name" value="HOLIN-LIKE PROTEIN CIDA"/>
    <property type="match status" value="1"/>
</dbReference>
<evidence type="ECO:0000313" key="8">
    <source>
        <dbReference type="Proteomes" id="UP000030153"/>
    </source>
</evidence>
<gene>
    <name evidence="7" type="ORF">N780_00770</name>
</gene>
<feature type="transmembrane region" description="Helical" evidence="6">
    <location>
        <begin position="110"/>
        <end position="132"/>
    </location>
</feature>
<evidence type="ECO:0000256" key="2">
    <source>
        <dbReference type="ARBA" id="ARBA00022475"/>
    </source>
</evidence>
<feature type="transmembrane region" description="Helical" evidence="6">
    <location>
        <begin position="80"/>
        <end position="98"/>
    </location>
</feature>
<accession>A0A0A2UZC3</accession>
<dbReference type="STRING" id="1385513.N780_00770"/>
<dbReference type="RefSeq" id="WP_084599362.1">
    <property type="nucleotide sequence ID" value="NZ_AVBG01000003.1"/>
</dbReference>
<dbReference type="eggNOG" id="COG1380">
    <property type="taxonomic scope" value="Bacteria"/>
</dbReference>
<keyword evidence="5 6" id="KW-0472">Membrane</keyword>
<comment type="caution">
    <text evidence="7">The sequence shown here is derived from an EMBL/GenBank/DDBJ whole genome shotgun (WGS) entry which is preliminary data.</text>
</comment>
<evidence type="ECO:0000256" key="1">
    <source>
        <dbReference type="ARBA" id="ARBA00004651"/>
    </source>
</evidence>
<organism evidence="7 8">
    <name type="scientific">Pontibacillus chungwhensis BH030062</name>
    <dbReference type="NCBI Taxonomy" id="1385513"/>
    <lineage>
        <taxon>Bacteria</taxon>
        <taxon>Bacillati</taxon>
        <taxon>Bacillota</taxon>
        <taxon>Bacilli</taxon>
        <taxon>Bacillales</taxon>
        <taxon>Bacillaceae</taxon>
        <taxon>Pontibacillus</taxon>
    </lineage>
</organism>
<dbReference type="InterPro" id="IPR005538">
    <property type="entry name" value="LrgA/CidA"/>
</dbReference>
<dbReference type="PANTHER" id="PTHR33931">
    <property type="entry name" value="HOLIN-LIKE PROTEIN CIDA-RELATED"/>
    <property type="match status" value="1"/>
</dbReference>
<evidence type="ECO:0000256" key="4">
    <source>
        <dbReference type="ARBA" id="ARBA00022989"/>
    </source>
</evidence>
<dbReference type="Proteomes" id="UP000030153">
    <property type="component" value="Unassembled WGS sequence"/>
</dbReference>
<dbReference type="OrthoDB" id="3176438at2"/>